<reference evidence="2" key="1">
    <citation type="submission" date="2013-03" db="EMBL/GenBank/DDBJ databases">
        <title>The Genome Sequence of Anopheles minimus MINIMUS1.</title>
        <authorList>
            <consortium name="The Broad Institute Genomics Platform"/>
            <person name="Neafsey D.E."/>
            <person name="Walton C."/>
            <person name="Walker B."/>
            <person name="Young S.K."/>
            <person name="Zeng Q."/>
            <person name="Gargeya S."/>
            <person name="Fitzgerald M."/>
            <person name="Haas B."/>
            <person name="Abouelleil A."/>
            <person name="Allen A.W."/>
            <person name="Alvarado L."/>
            <person name="Arachchi H.M."/>
            <person name="Berlin A.M."/>
            <person name="Chapman S.B."/>
            <person name="Gainer-Dewar J."/>
            <person name="Goldberg J."/>
            <person name="Griggs A."/>
            <person name="Gujja S."/>
            <person name="Hansen M."/>
            <person name="Howarth C."/>
            <person name="Imamovic A."/>
            <person name="Ireland A."/>
            <person name="Larimer J."/>
            <person name="McCowan C."/>
            <person name="Murphy C."/>
            <person name="Pearson M."/>
            <person name="Poon T.W."/>
            <person name="Priest M."/>
            <person name="Roberts A."/>
            <person name="Saif S."/>
            <person name="Shea T."/>
            <person name="Sisk P."/>
            <person name="Sykes S."/>
            <person name="Wortman J."/>
            <person name="Nusbaum C."/>
            <person name="Birren B."/>
        </authorList>
    </citation>
    <scope>NUCLEOTIDE SEQUENCE [LARGE SCALE GENOMIC DNA]</scope>
    <source>
        <strain evidence="2">MINIMUS1</strain>
    </source>
</reference>
<organism evidence="1 2">
    <name type="scientific">Anopheles minimus</name>
    <dbReference type="NCBI Taxonomy" id="112268"/>
    <lineage>
        <taxon>Eukaryota</taxon>
        <taxon>Metazoa</taxon>
        <taxon>Ecdysozoa</taxon>
        <taxon>Arthropoda</taxon>
        <taxon>Hexapoda</taxon>
        <taxon>Insecta</taxon>
        <taxon>Pterygota</taxon>
        <taxon>Neoptera</taxon>
        <taxon>Endopterygota</taxon>
        <taxon>Diptera</taxon>
        <taxon>Nematocera</taxon>
        <taxon>Culicoidea</taxon>
        <taxon>Culicidae</taxon>
        <taxon>Anophelinae</taxon>
        <taxon>Anopheles</taxon>
    </lineage>
</organism>
<protein>
    <submittedName>
        <fullName evidence="1">Uncharacterized protein</fullName>
    </submittedName>
</protein>
<proteinExistence type="predicted"/>
<keyword evidence="2" id="KW-1185">Reference proteome</keyword>
<dbReference type="EnsemblMetazoa" id="AMIN014165-RA">
    <property type="protein sequence ID" value="AMIN014165-PA"/>
    <property type="gene ID" value="AMIN014165"/>
</dbReference>
<sequence>MCRPVLPKQVI</sequence>
<evidence type="ECO:0000313" key="1">
    <source>
        <dbReference type="EnsemblMetazoa" id="AMIN014165-PA"/>
    </source>
</evidence>
<accession>A0A182WN66</accession>
<dbReference type="Proteomes" id="UP000075920">
    <property type="component" value="Unassembled WGS sequence"/>
</dbReference>
<name>A0A182WN66_9DIPT</name>
<evidence type="ECO:0000313" key="2">
    <source>
        <dbReference type="Proteomes" id="UP000075920"/>
    </source>
</evidence>
<dbReference type="VEuPathDB" id="VectorBase:AMIN014165"/>
<reference evidence="1" key="2">
    <citation type="submission" date="2020-05" db="UniProtKB">
        <authorList>
            <consortium name="EnsemblMetazoa"/>
        </authorList>
    </citation>
    <scope>IDENTIFICATION</scope>
    <source>
        <strain evidence="1">MINIMUS1</strain>
    </source>
</reference>